<organism evidence="1 2">
    <name type="scientific">Mycena chlorophos</name>
    <name type="common">Agaric fungus</name>
    <name type="synonym">Agaricus chlorophos</name>
    <dbReference type="NCBI Taxonomy" id="658473"/>
    <lineage>
        <taxon>Eukaryota</taxon>
        <taxon>Fungi</taxon>
        <taxon>Dikarya</taxon>
        <taxon>Basidiomycota</taxon>
        <taxon>Agaricomycotina</taxon>
        <taxon>Agaricomycetes</taxon>
        <taxon>Agaricomycetidae</taxon>
        <taxon>Agaricales</taxon>
        <taxon>Marasmiineae</taxon>
        <taxon>Mycenaceae</taxon>
        <taxon>Mycena</taxon>
    </lineage>
</organism>
<gene>
    <name evidence="1" type="ORF">MCHLO_12583</name>
</gene>
<accession>A0ABQ0LXP6</accession>
<evidence type="ECO:0000313" key="1">
    <source>
        <dbReference type="EMBL" id="GAT55858.1"/>
    </source>
</evidence>
<evidence type="ECO:0000313" key="2">
    <source>
        <dbReference type="Proteomes" id="UP000815677"/>
    </source>
</evidence>
<keyword evidence="2" id="KW-1185">Reference proteome</keyword>
<evidence type="ECO:0008006" key="3">
    <source>
        <dbReference type="Google" id="ProtNLM"/>
    </source>
</evidence>
<sequence length="87" mass="9278">MPLSVIATVAVPLAATTFALALVLEIYKLATCLVPRDSRGIIELTLAFAALPYVPSSTFSEVSVCIRADRRRILAAASRSPRCSSAR</sequence>
<dbReference type="Proteomes" id="UP000815677">
    <property type="component" value="Unassembled WGS sequence"/>
</dbReference>
<proteinExistence type="predicted"/>
<reference evidence="1" key="1">
    <citation type="submission" date="2014-09" db="EMBL/GenBank/DDBJ databases">
        <title>Genome sequence of the luminous mushroom Mycena chlorophos for searching fungal bioluminescence genes.</title>
        <authorList>
            <person name="Tanaka Y."/>
            <person name="Kasuga D."/>
            <person name="Oba Y."/>
            <person name="Hase S."/>
            <person name="Sato K."/>
            <person name="Oba Y."/>
            <person name="Sakakibara Y."/>
        </authorList>
    </citation>
    <scope>NUCLEOTIDE SEQUENCE</scope>
</reference>
<name>A0ABQ0LXP6_MYCCL</name>
<dbReference type="EMBL" id="DF849148">
    <property type="protein sequence ID" value="GAT55858.1"/>
    <property type="molecule type" value="Genomic_DNA"/>
</dbReference>
<protein>
    <recommendedName>
        <fullName evidence="3">Secreted protein</fullName>
    </recommendedName>
</protein>